<keyword evidence="3" id="KW-1185">Reference proteome</keyword>
<organism evidence="2 3">
    <name type="scientific">Nitrosomonas stercoris</name>
    <dbReference type="NCBI Taxonomy" id="1444684"/>
    <lineage>
        <taxon>Bacteria</taxon>
        <taxon>Pseudomonadati</taxon>
        <taxon>Pseudomonadota</taxon>
        <taxon>Betaproteobacteria</taxon>
        <taxon>Nitrosomonadales</taxon>
        <taxon>Nitrosomonadaceae</taxon>
        <taxon>Nitrosomonas</taxon>
    </lineage>
</organism>
<gene>
    <name evidence="2" type="ORF">Nstercoris_01996</name>
</gene>
<proteinExistence type="predicted"/>
<feature type="chain" id="PRO_5021488788" description="TspB protein" evidence="1">
    <location>
        <begin position="23"/>
        <end position="430"/>
    </location>
</feature>
<dbReference type="Proteomes" id="UP000316473">
    <property type="component" value="Chromosome"/>
</dbReference>
<dbReference type="NCBIfam" id="NF041109">
    <property type="entry name" value="VF_TspB_C_term"/>
    <property type="match status" value="1"/>
</dbReference>
<protein>
    <recommendedName>
        <fullName evidence="4">TspB protein</fullName>
    </recommendedName>
</protein>
<sequence length="430" mass="46066">MDTLAKLIICAVLGAFYSPTQAATYAPSWGELKVIDGDLHMTRGNGTTSIMYPDAGLSKDLNVSTSKGNFPVPVEKSLPIPPTKVAKAATRFLKTLPAIGTAIALYDTVCDLAQICYDNGNFRISDLDEEASYTQVTGGYWRIYEGSGSGGSNGNRNFEDTYANTLCVLNTNGTCTFYAGYSYPGAGGSYDLRVVYRHCLTSNPNSCSTVDLRHYGGYEPAVGGTRPANEADWTTAETKLAAQPQQVAESLYNSNGPVPVDGSTQSAPVTKQISQISSQTKDELGNVTGTQIETKTVKVEDTSTTTEVTYNVTEITTITNYNENNQITSTQTSTADTEQPKAAEDTDISFDNVSDVQLDTEEIDVQLETPVSWGEGTCPPDETLTLQGRSYAISYEPACEAAADLRPIFVLLASVTALFIVAGVSRSRGE</sequence>
<dbReference type="AlphaFoldDB" id="A0A4Y1YRE9"/>
<dbReference type="KEGG" id="nst:Nstercoris_01996"/>
<dbReference type="EMBL" id="AP019755">
    <property type="protein sequence ID" value="BBL35721.1"/>
    <property type="molecule type" value="Genomic_DNA"/>
</dbReference>
<accession>A0A4Y1YRE9</accession>
<evidence type="ECO:0000313" key="3">
    <source>
        <dbReference type="Proteomes" id="UP000316473"/>
    </source>
</evidence>
<evidence type="ECO:0008006" key="4">
    <source>
        <dbReference type="Google" id="ProtNLM"/>
    </source>
</evidence>
<evidence type="ECO:0000256" key="1">
    <source>
        <dbReference type="SAM" id="SignalP"/>
    </source>
</evidence>
<reference evidence="2 3" key="1">
    <citation type="submission" date="2019-06" db="EMBL/GenBank/DDBJ databases">
        <title>Nitrosomonas stercoris KYUHI-S whole genome shotgun sequence.</title>
        <authorList>
            <person name="Nakagawa T."/>
            <person name="Tsuchiya Y."/>
            <person name="Takahashi R."/>
        </authorList>
    </citation>
    <scope>NUCLEOTIDE SEQUENCE [LARGE SCALE GENOMIC DNA]</scope>
    <source>
        <strain evidence="2 3">KYUHI-S</strain>
    </source>
</reference>
<keyword evidence="1" id="KW-0732">Signal</keyword>
<evidence type="ECO:0000313" key="2">
    <source>
        <dbReference type="EMBL" id="BBL35721.1"/>
    </source>
</evidence>
<name>A0A4Y1YRE9_9PROT</name>
<feature type="signal peptide" evidence="1">
    <location>
        <begin position="1"/>
        <end position="22"/>
    </location>
</feature>